<name>A0A1I3LKW1_9FLAO</name>
<keyword evidence="1" id="KW-0472">Membrane</keyword>
<feature type="transmembrane region" description="Helical" evidence="1">
    <location>
        <begin position="30"/>
        <end position="49"/>
    </location>
</feature>
<accession>A0A1I3LKW1</accession>
<protein>
    <submittedName>
        <fullName evidence="2">Uncharacterized protein</fullName>
    </submittedName>
</protein>
<dbReference type="AlphaFoldDB" id="A0A1I3LKW1"/>
<proteinExistence type="predicted"/>
<evidence type="ECO:0000313" key="3">
    <source>
        <dbReference type="Proteomes" id="UP000243887"/>
    </source>
</evidence>
<sequence length="56" mass="6477">MSFPMFLYILFTVLIDLNFFEVAENVKEKLLYVNIVVAIAVLITNKIIIDKKNSNL</sequence>
<keyword evidence="3" id="KW-1185">Reference proteome</keyword>
<keyword evidence="1" id="KW-0812">Transmembrane</keyword>
<evidence type="ECO:0000313" key="2">
    <source>
        <dbReference type="EMBL" id="SFI85401.1"/>
    </source>
</evidence>
<reference evidence="3" key="1">
    <citation type="submission" date="2016-10" db="EMBL/GenBank/DDBJ databases">
        <authorList>
            <person name="Varghese N."/>
            <person name="Submissions S."/>
        </authorList>
    </citation>
    <scope>NUCLEOTIDE SEQUENCE [LARGE SCALE GENOMIC DNA]</scope>
    <source>
        <strain evidence="3">DSM 26542</strain>
    </source>
</reference>
<dbReference type="Proteomes" id="UP000243887">
    <property type="component" value="Unassembled WGS sequence"/>
</dbReference>
<evidence type="ECO:0000256" key="1">
    <source>
        <dbReference type="SAM" id="Phobius"/>
    </source>
</evidence>
<gene>
    <name evidence="2" type="ORF">SAMN04487893_101379</name>
</gene>
<feature type="transmembrane region" description="Helical" evidence="1">
    <location>
        <begin position="6"/>
        <end position="23"/>
    </location>
</feature>
<dbReference type="RefSeq" id="WP_177190141.1">
    <property type="nucleotide sequence ID" value="NZ_FORU01000001.1"/>
</dbReference>
<keyword evidence="1" id="KW-1133">Transmembrane helix</keyword>
<dbReference type="EMBL" id="FORU01000001">
    <property type="protein sequence ID" value="SFI85401.1"/>
    <property type="molecule type" value="Genomic_DNA"/>
</dbReference>
<organism evidence="2 3">
    <name type="scientific">Myroides guanonis</name>
    <dbReference type="NCBI Taxonomy" id="1150112"/>
    <lineage>
        <taxon>Bacteria</taxon>
        <taxon>Pseudomonadati</taxon>
        <taxon>Bacteroidota</taxon>
        <taxon>Flavobacteriia</taxon>
        <taxon>Flavobacteriales</taxon>
        <taxon>Flavobacteriaceae</taxon>
        <taxon>Myroides</taxon>
    </lineage>
</organism>